<dbReference type="AlphaFoldDB" id="A0A1M5V0P0"/>
<name>A0A1M5V0P0_9FLAO</name>
<dbReference type="EMBL" id="FQWT01000005">
    <property type="protein sequence ID" value="SHH68658.1"/>
    <property type="molecule type" value="Genomic_DNA"/>
</dbReference>
<dbReference type="Proteomes" id="UP000184047">
    <property type="component" value="Unassembled WGS sequence"/>
</dbReference>
<dbReference type="STRING" id="421058.SAMN05421866_3478"/>
<evidence type="ECO:0000313" key="1">
    <source>
        <dbReference type="EMBL" id="SHH68658.1"/>
    </source>
</evidence>
<dbReference type="RefSeq" id="WP_073065250.1">
    <property type="nucleotide sequence ID" value="NZ_FQWT01000005.1"/>
</dbReference>
<evidence type="ECO:0000313" key="2">
    <source>
        <dbReference type="Proteomes" id="UP000184047"/>
    </source>
</evidence>
<gene>
    <name evidence="1" type="ORF">SAMN05421866_3478</name>
</gene>
<reference evidence="2" key="1">
    <citation type="submission" date="2016-11" db="EMBL/GenBank/DDBJ databases">
        <authorList>
            <person name="Varghese N."/>
            <person name="Submissions S."/>
        </authorList>
    </citation>
    <scope>NUCLEOTIDE SEQUENCE [LARGE SCALE GENOMIC DNA]</scope>
    <source>
        <strain evidence="2">DSM 19055</strain>
    </source>
</reference>
<keyword evidence="2" id="KW-1185">Reference proteome</keyword>
<protein>
    <submittedName>
        <fullName evidence="1">Uncharacterized protein</fullName>
    </submittedName>
</protein>
<sequence length="85" mass="9930">MKNFFKNIIETLNPTSSKNINRNIQRLKKLALEEGCYTSELEQIEIDIDGTSDENLKLKLKIKFKNKLNSIVNSAIIKNQYDRAW</sequence>
<accession>A0A1M5V0P0</accession>
<organism evidence="1 2">
    <name type="scientific">Chryseobacterium oranimense</name>
    <dbReference type="NCBI Taxonomy" id="421058"/>
    <lineage>
        <taxon>Bacteria</taxon>
        <taxon>Pseudomonadati</taxon>
        <taxon>Bacteroidota</taxon>
        <taxon>Flavobacteriia</taxon>
        <taxon>Flavobacteriales</taxon>
        <taxon>Weeksellaceae</taxon>
        <taxon>Chryseobacterium group</taxon>
        <taxon>Chryseobacterium</taxon>
    </lineage>
</organism>
<proteinExistence type="predicted"/>